<dbReference type="AlphaFoldDB" id="A0A3N2CQC5"/>
<feature type="region of interest" description="Disordered" evidence="1">
    <location>
        <begin position="180"/>
        <end position="219"/>
    </location>
</feature>
<reference evidence="2 3" key="1">
    <citation type="submission" date="2018-11" db="EMBL/GenBank/DDBJ databases">
        <title>Sequencing the genomes of 1000 actinobacteria strains.</title>
        <authorList>
            <person name="Klenk H.-P."/>
        </authorList>
    </citation>
    <scope>NUCLEOTIDE SEQUENCE [LARGE SCALE GENOMIC DNA]</scope>
    <source>
        <strain evidence="2 3">DSM 12652</strain>
    </source>
</reference>
<dbReference type="RefSeq" id="WP_123389006.1">
    <property type="nucleotide sequence ID" value="NZ_RKHO01000001.1"/>
</dbReference>
<proteinExistence type="predicted"/>
<feature type="compositionally biased region" description="Basic and acidic residues" evidence="1">
    <location>
        <begin position="180"/>
        <end position="189"/>
    </location>
</feature>
<evidence type="ECO:0000313" key="3">
    <source>
        <dbReference type="Proteomes" id="UP000281738"/>
    </source>
</evidence>
<comment type="caution">
    <text evidence="2">The sequence shown here is derived from an EMBL/GenBank/DDBJ whole genome shotgun (WGS) entry which is preliminary data.</text>
</comment>
<dbReference type="Proteomes" id="UP000281738">
    <property type="component" value="Unassembled WGS sequence"/>
</dbReference>
<name>A0A3N2CQC5_9ACTN</name>
<gene>
    <name evidence="2" type="ORF">EDD33_0552</name>
</gene>
<accession>A0A3N2CQC5</accession>
<evidence type="ECO:0000313" key="2">
    <source>
        <dbReference type="EMBL" id="ROR89723.1"/>
    </source>
</evidence>
<organism evidence="2 3">
    <name type="scientific">Nocardioides aurantiacus</name>
    <dbReference type="NCBI Taxonomy" id="86796"/>
    <lineage>
        <taxon>Bacteria</taxon>
        <taxon>Bacillati</taxon>
        <taxon>Actinomycetota</taxon>
        <taxon>Actinomycetes</taxon>
        <taxon>Propionibacteriales</taxon>
        <taxon>Nocardioidaceae</taxon>
        <taxon>Nocardioides</taxon>
    </lineage>
</organism>
<protein>
    <recommendedName>
        <fullName evidence="4">SurA-like protein</fullName>
    </recommendedName>
</protein>
<dbReference type="OrthoDB" id="3822698at2"/>
<evidence type="ECO:0000256" key="1">
    <source>
        <dbReference type="SAM" id="MobiDB-lite"/>
    </source>
</evidence>
<sequence>MTALRGGPRARWTRGIALIGAGGVLLTGCSGLTPGTAAVVDGTRITSASVDRLAEAQCGAIEQAGQQGQSQPVALASIKQQSLQLLLDIEIDEAFAKDEGITAPKALVTYIDDQLQTQVQGLRGRPGEVLGETLQRYAASRAAVVQAGAEAAGQEASPENIEQLINAGLEQRDAWVKDADVDTDPRYSPDADGNPGGGSGSVSTAASEFAKQGSAEQADPAYVAALPASQKCG</sequence>
<keyword evidence="3" id="KW-1185">Reference proteome</keyword>
<dbReference type="EMBL" id="RKHO01000001">
    <property type="protein sequence ID" value="ROR89723.1"/>
    <property type="molecule type" value="Genomic_DNA"/>
</dbReference>
<dbReference type="PROSITE" id="PS51257">
    <property type="entry name" value="PROKAR_LIPOPROTEIN"/>
    <property type="match status" value="1"/>
</dbReference>
<evidence type="ECO:0008006" key="4">
    <source>
        <dbReference type="Google" id="ProtNLM"/>
    </source>
</evidence>